<feature type="compositionally biased region" description="Low complexity" evidence="1">
    <location>
        <begin position="22"/>
        <end position="36"/>
    </location>
</feature>
<evidence type="ECO:0000313" key="3">
    <source>
        <dbReference type="EMBL" id="AKF95914.1"/>
    </source>
</evidence>
<sequence length="193" mass="21239">MNKTAWASAVLLVAALASACGNNQKPADAPAQAAQEQKQEQAKTETQQPVTSKPSDEKVVQALSAPQEMIIYKQGSKQVVKPEDKDFKTIFTLTNKRTANPGYVMRFDESNEAAAKTVKEGLAIEFKYEQATKHSMPAFVGTENKQEINAKSILFIVDGDNKNLMFYSEDGKNYGTAPIEYPESAELSELLKK</sequence>
<evidence type="ECO:0000256" key="1">
    <source>
        <dbReference type="SAM" id="MobiDB-lite"/>
    </source>
</evidence>
<proteinExistence type="predicted"/>
<dbReference type="AlphaFoldDB" id="A0A0F7C1G8"/>
<keyword evidence="3" id="KW-0614">Plasmid</keyword>
<keyword evidence="2" id="KW-0732">Signal</keyword>
<dbReference type="EMBL" id="CP011076">
    <property type="protein sequence ID" value="AKF95914.1"/>
    <property type="molecule type" value="Genomic_DNA"/>
</dbReference>
<reference evidence="3" key="1">
    <citation type="submission" date="2015-03" db="EMBL/GenBank/DDBJ databases">
        <title>MIGS Cultured Bacterial/Archaeal sample from Brevibacillus laterosporus.</title>
        <authorList>
            <person name="Zeng D."/>
            <person name="Zhu L."/>
            <person name="Dong G."/>
            <person name="Ye W."/>
            <person name="Ren D."/>
            <person name="Wu L."/>
            <person name="Xu J."/>
            <person name="Li G."/>
            <person name="Guo L."/>
        </authorList>
    </citation>
    <scope>NUCLEOTIDE SEQUENCE</scope>
    <source>
        <strain evidence="3">B9</strain>
        <plasmid evidence="3">unnamed2</plasmid>
    </source>
</reference>
<feature type="signal peptide" evidence="2">
    <location>
        <begin position="1"/>
        <end position="19"/>
    </location>
</feature>
<dbReference type="RefSeq" id="WP_031415105.1">
    <property type="nucleotide sequence ID" value="NZ_CP011076.1"/>
</dbReference>
<organism evidence="3">
    <name type="scientific">Brevibacillus laterosporus</name>
    <name type="common">Bacillus laterosporus</name>
    <dbReference type="NCBI Taxonomy" id="1465"/>
    <lineage>
        <taxon>Bacteria</taxon>
        <taxon>Bacillati</taxon>
        <taxon>Bacillota</taxon>
        <taxon>Bacilli</taxon>
        <taxon>Bacillales</taxon>
        <taxon>Paenibacillaceae</taxon>
        <taxon>Brevibacillus</taxon>
    </lineage>
</organism>
<name>A0A0F7C1G8_BRELA</name>
<geneLocation type="plasmid" evidence="3">
    <name>unnamed2</name>
</geneLocation>
<protein>
    <recommendedName>
        <fullName evidence="4">Lipoprotein</fullName>
    </recommendedName>
</protein>
<dbReference type="PROSITE" id="PS51257">
    <property type="entry name" value="PROKAR_LIPOPROTEIN"/>
    <property type="match status" value="1"/>
</dbReference>
<evidence type="ECO:0008006" key="4">
    <source>
        <dbReference type="Google" id="ProtNLM"/>
    </source>
</evidence>
<accession>A0A0F7C1G8</accession>
<feature type="chain" id="PRO_5039234255" description="Lipoprotein" evidence="2">
    <location>
        <begin position="20"/>
        <end position="193"/>
    </location>
</feature>
<gene>
    <name evidence="3" type="ORF">EX87_20210</name>
</gene>
<feature type="region of interest" description="Disordered" evidence="1">
    <location>
        <begin position="22"/>
        <end position="57"/>
    </location>
</feature>
<evidence type="ECO:0000256" key="2">
    <source>
        <dbReference type="SAM" id="SignalP"/>
    </source>
</evidence>